<protein>
    <submittedName>
        <fullName evidence="1">Uncharacterized protein</fullName>
    </submittedName>
</protein>
<comment type="caution">
    <text evidence="1">The sequence shown here is derived from an EMBL/GenBank/DDBJ whole genome shotgun (WGS) entry which is preliminary data.</text>
</comment>
<sequence>MKKQIRFQCIIQCSSVCCGGATIVTLREIDRFYRFFPITVGFRKIYPFNSVHENYIKNFAIVYKTSYIIGDFIAGNRLKKRCRMLKNSLCSLHGKSKPLQCSVIPFSVTFPEELQDLVITERRRGAFKACKGFHEDAMVVWDGEFVDKELKENFYKHFENFLFQRELMERIFLKFEDNLFFKKFVHSQNGFFEVPIIPEFIDEICRIASMDKSEFIKAQRSLFIKELTVGGIKNSLFIDALNVLEEVTI</sequence>
<dbReference type="AlphaFoldDB" id="A0A2J6WQ79"/>
<dbReference type="EMBL" id="PNIO01000007">
    <property type="protein sequence ID" value="PMP72542.1"/>
    <property type="molecule type" value="Genomic_DNA"/>
</dbReference>
<gene>
    <name evidence="1" type="ORF">C0186_01015</name>
</gene>
<reference evidence="1 2" key="1">
    <citation type="submission" date="2018-01" db="EMBL/GenBank/DDBJ databases">
        <title>Metagenomic assembled genomes from two thermal pools in the Uzon Caldera, Kamchatka, Russia.</title>
        <authorList>
            <person name="Wilkins L."/>
            <person name="Ettinger C."/>
        </authorList>
    </citation>
    <scope>NUCLEOTIDE SEQUENCE [LARGE SCALE GENOMIC DNA]</scope>
    <source>
        <strain evidence="1">ZAV-04</strain>
    </source>
</reference>
<proteinExistence type="predicted"/>
<accession>A0A2J6WQ79</accession>
<organism evidence="1 2">
    <name type="scientific">Thermodesulfovibrio aggregans</name>
    <dbReference type="NCBI Taxonomy" id="86166"/>
    <lineage>
        <taxon>Bacteria</taxon>
        <taxon>Pseudomonadati</taxon>
        <taxon>Nitrospirota</taxon>
        <taxon>Thermodesulfovibrionia</taxon>
        <taxon>Thermodesulfovibrionales</taxon>
        <taxon>Thermodesulfovibrionaceae</taxon>
        <taxon>Thermodesulfovibrio</taxon>
    </lineage>
</organism>
<evidence type="ECO:0000313" key="2">
    <source>
        <dbReference type="Proteomes" id="UP000242288"/>
    </source>
</evidence>
<evidence type="ECO:0000313" key="1">
    <source>
        <dbReference type="EMBL" id="PMP72542.1"/>
    </source>
</evidence>
<name>A0A2J6WQ79_9BACT</name>
<dbReference type="Proteomes" id="UP000242288">
    <property type="component" value="Unassembled WGS sequence"/>
</dbReference>